<dbReference type="Proteomes" id="UP000222542">
    <property type="component" value="Unassembled WGS sequence"/>
</dbReference>
<dbReference type="Gene3D" id="3.40.309.10">
    <property type="entry name" value="Aldehyde Dehydrogenase, Chain A, domain 2"/>
    <property type="match status" value="1"/>
</dbReference>
<dbReference type="GO" id="GO:0016174">
    <property type="term" value="F:NAD(P)H oxidase H2O2-forming activity"/>
    <property type="evidence" value="ECO:0000318"/>
    <property type="project" value="GO_Central"/>
</dbReference>
<gene>
    <name evidence="4" type="ORF">T459_16620</name>
</gene>
<evidence type="ECO:0000256" key="1">
    <source>
        <dbReference type="ARBA" id="ARBA00023002"/>
    </source>
</evidence>
<dbReference type="GO" id="GO:0005886">
    <property type="term" value="C:plasma membrane"/>
    <property type="evidence" value="ECO:0000318"/>
    <property type="project" value="GO_Central"/>
</dbReference>
<reference evidence="4 5" key="1">
    <citation type="journal article" date="2014" name="Nat. Genet.">
        <title>Genome sequence of the hot pepper provides insights into the evolution of pungency in Capsicum species.</title>
        <authorList>
            <person name="Kim S."/>
            <person name="Park M."/>
            <person name="Yeom S.I."/>
            <person name="Kim Y.M."/>
            <person name="Lee J.M."/>
            <person name="Lee H.A."/>
            <person name="Seo E."/>
            <person name="Choi J."/>
            <person name="Cheong K."/>
            <person name="Kim K.T."/>
            <person name="Jung K."/>
            <person name="Lee G.W."/>
            <person name="Oh S.K."/>
            <person name="Bae C."/>
            <person name="Kim S.B."/>
            <person name="Lee H.Y."/>
            <person name="Kim S.Y."/>
            <person name="Kim M.S."/>
            <person name="Kang B.C."/>
            <person name="Jo Y.D."/>
            <person name="Yang H.B."/>
            <person name="Jeong H.J."/>
            <person name="Kang W.H."/>
            <person name="Kwon J.K."/>
            <person name="Shin C."/>
            <person name="Lim J.Y."/>
            <person name="Park J.H."/>
            <person name="Huh J.H."/>
            <person name="Kim J.S."/>
            <person name="Kim B.D."/>
            <person name="Cohen O."/>
            <person name="Paran I."/>
            <person name="Suh M.C."/>
            <person name="Lee S.B."/>
            <person name="Kim Y.K."/>
            <person name="Shin Y."/>
            <person name="Noh S.J."/>
            <person name="Park J."/>
            <person name="Seo Y.S."/>
            <person name="Kwon S.Y."/>
            <person name="Kim H.A."/>
            <person name="Park J.M."/>
            <person name="Kim H.J."/>
            <person name="Choi S.B."/>
            <person name="Bosland P.W."/>
            <person name="Reeves G."/>
            <person name="Jo S.H."/>
            <person name="Lee B.W."/>
            <person name="Cho H.T."/>
            <person name="Choi H.S."/>
            <person name="Lee M.S."/>
            <person name="Yu Y."/>
            <person name="Do Choi Y."/>
            <person name="Park B.S."/>
            <person name="van Deynze A."/>
            <person name="Ashrafi H."/>
            <person name="Hill T."/>
            <person name="Kim W.T."/>
            <person name="Pai H.S."/>
            <person name="Ahn H.K."/>
            <person name="Yeam I."/>
            <person name="Giovannoni J.J."/>
            <person name="Rose J.K."/>
            <person name="Sorensen I."/>
            <person name="Lee S.J."/>
            <person name="Kim R.W."/>
            <person name="Choi I.Y."/>
            <person name="Choi B.S."/>
            <person name="Lim J.S."/>
            <person name="Lee Y.H."/>
            <person name="Choi D."/>
        </authorList>
    </citation>
    <scope>NUCLEOTIDE SEQUENCE [LARGE SCALE GENOMIC DNA]</scope>
    <source>
        <strain evidence="5">cv. CM334</strain>
    </source>
</reference>
<dbReference type="InterPro" id="IPR016163">
    <property type="entry name" value="Ald_DH_C"/>
</dbReference>
<dbReference type="Pfam" id="PF00171">
    <property type="entry name" value="Aldedh"/>
    <property type="match status" value="1"/>
</dbReference>
<dbReference type="PANTHER" id="PTHR11972">
    <property type="entry name" value="NADPH OXIDASE"/>
    <property type="match status" value="1"/>
</dbReference>
<comment type="caution">
    <text evidence="4">The sequence shown here is derived from an EMBL/GenBank/DDBJ whole genome shotgun (WGS) entry which is preliminary data.</text>
</comment>
<dbReference type="PANTHER" id="PTHR11972:SF153">
    <property type="entry name" value="SUPEROXIDE-GENERATING NADPH OXIDASE HEAVY CHAIN SUBUNIT A"/>
    <property type="match status" value="1"/>
</dbReference>
<reference evidence="4 5" key="2">
    <citation type="journal article" date="2017" name="Genome Biol.">
        <title>New reference genome sequences of hot pepper reveal the massive evolution of plant disease-resistance genes by retroduplication.</title>
        <authorList>
            <person name="Kim S."/>
            <person name="Park J."/>
            <person name="Yeom S.I."/>
            <person name="Kim Y.M."/>
            <person name="Seo E."/>
            <person name="Kim K.T."/>
            <person name="Kim M.S."/>
            <person name="Lee J.M."/>
            <person name="Cheong K."/>
            <person name="Shin H.S."/>
            <person name="Kim S.B."/>
            <person name="Han K."/>
            <person name="Lee J."/>
            <person name="Park M."/>
            <person name="Lee H.A."/>
            <person name="Lee H.Y."/>
            <person name="Lee Y."/>
            <person name="Oh S."/>
            <person name="Lee J.H."/>
            <person name="Choi E."/>
            <person name="Choi E."/>
            <person name="Lee S.E."/>
            <person name="Jeon J."/>
            <person name="Kim H."/>
            <person name="Choi G."/>
            <person name="Song H."/>
            <person name="Lee J."/>
            <person name="Lee S.C."/>
            <person name="Kwon J.K."/>
            <person name="Lee H.Y."/>
            <person name="Koo N."/>
            <person name="Hong Y."/>
            <person name="Kim R.W."/>
            <person name="Kang W.H."/>
            <person name="Huh J.H."/>
            <person name="Kang B.C."/>
            <person name="Yang T.J."/>
            <person name="Lee Y.H."/>
            <person name="Bennetzen J.L."/>
            <person name="Choi D."/>
        </authorList>
    </citation>
    <scope>NUCLEOTIDE SEQUENCE [LARGE SCALE GENOMIC DNA]</scope>
    <source>
        <strain evidence="5">cv. CM334</strain>
    </source>
</reference>
<dbReference type="InterPro" id="IPR016161">
    <property type="entry name" value="Ald_DH/histidinol_DH"/>
</dbReference>
<name>A0A2G2Z990_CAPAN</name>
<dbReference type="InterPro" id="IPR015590">
    <property type="entry name" value="Aldehyde_DH_dom"/>
</dbReference>
<dbReference type="EMBL" id="AYRZ02000006">
    <property type="protein sequence ID" value="PHT78568.1"/>
    <property type="molecule type" value="Genomic_DNA"/>
</dbReference>
<evidence type="ECO:0000313" key="5">
    <source>
        <dbReference type="Proteomes" id="UP000222542"/>
    </source>
</evidence>
<feature type="compositionally biased region" description="Polar residues" evidence="2">
    <location>
        <begin position="333"/>
        <end position="348"/>
    </location>
</feature>
<organism evidence="4 5">
    <name type="scientific">Capsicum annuum</name>
    <name type="common">Capsicum pepper</name>
    <dbReference type="NCBI Taxonomy" id="4072"/>
    <lineage>
        <taxon>Eukaryota</taxon>
        <taxon>Viridiplantae</taxon>
        <taxon>Streptophyta</taxon>
        <taxon>Embryophyta</taxon>
        <taxon>Tracheophyta</taxon>
        <taxon>Spermatophyta</taxon>
        <taxon>Magnoliopsida</taxon>
        <taxon>eudicotyledons</taxon>
        <taxon>Gunneridae</taxon>
        <taxon>Pentapetalae</taxon>
        <taxon>asterids</taxon>
        <taxon>lamiids</taxon>
        <taxon>Solanales</taxon>
        <taxon>Solanaceae</taxon>
        <taxon>Solanoideae</taxon>
        <taxon>Capsiceae</taxon>
        <taxon>Capsicum</taxon>
    </lineage>
</organism>
<feature type="domain" description="Aldehyde dehydrogenase" evidence="3">
    <location>
        <begin position="118"/>
        <end position="206"/>
    </location>
</feature>
<dbReference type="GO" id="GO:0016620">
    <property type="term" value="F:oxidoreductase activity, acting on the aldehyde or oxo group of donors, NAD or NADP as acceptor"/>
    <property type="evidence" value="ECO:0007669"/>
    <property type="project" value="InterPro"/>
</dbReference>
<dbReference type="STRING" id="4072.A0A2G2Z990"/>
<evidence type="ECO:0000259" key="3">
    <source>
        <dbReference type="Pfam" id="PF00171"/>
    </source>
</evidence>
<proteinExistence type="predicted"/>
<evidence type="ECO:0000313" key="4">
    <source>
        <dbReference type="EMBL" id="PHT78568.1"/>
    </source>
</evidence>
<keyword evidence="1" id="KW-0560">Oxidoreductase</keyword>
<sequence length="485" mass="55268">MGYCRLTAEGVAETLKFNMALILLPVCRNTITCLRSTKLSSFIPFDDNINFHKTVAAAIVIGIILHAGNYLVCDFPKLIRPNSTGYQKYLVNDFGPTKPRYIDLVKGVESVTGLITLDAMKHELKKFYGKDPLNSGDFSHIVNANHFCGLSNLLNDTKVINKVVHGGQRDENNLKIAPTILLNVPHDSLIMKEEIFGPLLPIITVRHALPVKIDLSLYNLFLDDKRFADNDSHTFMNYNNNIPSVISEVGSGEGSMTCLLYNLFLDNKRFANNDGHTFMNYNNNMSSVISQMGSGEDSVYATLLLTYEELFEKQKEEKKKMEVNADDSDKNQQRNSQHNQDTVKGNTKNQHWLRIKYKYRRDKYDHILGEVEENKHKEVEVSNLFGVLEEQVDKVIHNSEGIQADKINDKADKDKLSTKEWVNETFSKSTKEINDGQQSIEKHQTIEITHNKEEQKKELLIEAVQKDNTDVINQQKCNQETTGYK</sequence>
<dbReference type="AlphaFoldDB" id="A0A2G2Z990"/>
<feature type="region of interest" description="Disordered" evidence="2">
    <location>
        <begin position="318"/>
        <end position="348"/>
    </location>
</feature>
<dbReference type="InterPro" id="IPR050369">
    <property type="entry name" value="RBOH/FRE"/>
</dbReference>
<feature type="compositionally biased region" description="Basic and acidic residues" evidence="2">
    <location>
        <begin position="318"/>
        <end position="332"/>
    </location>
</feature>
<dbReference type="SUPFAM" id="SSF53720">
    <property type="entry name" value="ALDH-like"/>
    <property type="match status" value="1"/>
</dbReference>
<accession>A0A2G2Z990</accession>
<evidence type="ECO:0000256" key="2">
    <source>
        <dbReference type="SAM" id="MobiDB-lite"/>
    </source>
</evidence>
<keyword evidence="5" id="KW-1185">Reference proteome</keyword>
<dbReference type="Gramene" id="PHT78568">
    <property type="protein sequence ID" value="PHT78568"/>
    <property type="gene ID" value="T459_16620"/>
</dbReference>
<protein>
    <recommendedName>
        <fullName evidence="3">Aldehyde dehydrogenase domain-containing protein</fullName>
    </recommendedName>
</protein>